<comment type="cofactor">
    <cofactor evidence="1">
        <name>Zn(2+)</name>
        <dbReference type="ChEBI" id="CHEBI:29105"/>
    </cofactor>
</comment>
<protein>
    <submittedName>
        <fullName evidence="5">3-keto-5-aminohexanoate cleavage enzyme</fullName>
    </submittedName>
</protein>
<dbReference type="Proteomes" id="UP001156882">
    <property type="component" value="Unassembled WGS sequence"/>
</dbReference>
<evidence type="ECO:0000256" key="2">
    <source>
        <dbReference type="ARBA" id="ARBA00022679"/>
    </source>
</evidence>
<dbReference type="Gene3D" id="3.20.20.70">
    <property type="entry name" value="Aldolase class I"/>
    <property type="match status" value="1"/>
</dbReference>
<keyword evidence="4" id="KW-0862">Zinc</keyword>
<gene>
    <name evidence="5" type="ORF">GCM10007874_12510</name>
</gene>
<evidence type="ECO:0000256" key="3">
    <source>
        <dbReference type="ARBA" id="ARBA00022723"/>
    </source>
</evidence>
<dbReference type="InterPro" id="IPR008567">
    <property type="entry name" value="BKACE"/>
</dbReference>
<accession>A0ABQ6CHA5</accession>
<name>A0ABQ6CHA5_9HYPH</name>
<comment type="caution">
    <text evidence="5">The sequence shown here is derived from an EMBL/GenBank/DDBJ whole genome shotgun (WGS) entry which is preliminary data.</text>
</comment>
<proteinExistence type="predicted"/>
<keyword evidence="6" id="KW-1185">Reference proteome</keyword>
<dbReference type="InterPro" id="IPR013785">
    <property type="entry name" value="Aldolase_TIM"/>
</dbReference>
<dbReference type="PANTHER" id="PTHR37418:SF2">
    <property type="entry name" value="3-KETO-5-AMINOHEXANOATE CLEAVAGE ENZYME"/>
    <property type="match status" value="1"/>
</dbReference>
<keyword evidence="3" id="KW-0479">Metal-binding</keyword>
<evidence type="ECO:0000313" key="5">
    <source>
        <dbReference type="EMBL" id="GLS18235.1"/>
    </source>
</evidence>
<organism evidence="5 6">
    <name type="scientific">Labrys miyagiensis</name>
    <dbReference type="NCBI Taxonomy" id="346912"/>
    <lineage>
        <taxon>Bacteria</taxon>
        <taxon>Pseudomonadati</taxon>
        <taxon>Pseudomonadota</taxon>
        <taxon>Alphaproteobacteria</taxon>
        <taxon>Hyphomicrobiales</taxon>
        <taxon>Xanthobacteraceae</taxon>
        <taxon>Labrys</taxon>
    </lineage>
</organism>
<dbReference type="Pfam" id="PF05853">
    <property type="entry name" value="BKACE"/>
    <property type="match status" value="1"/>
</dbReference>
<evidence type="ECO:0000256" key="4">
    <source>
        <dbReference type="ARBA" id="ARBA00022833"/>
    </source>
</evidence>
<evidence type="ECO:0000256" key="1">
    <source>
        <dbReference type="ARBA" id="ARBA00001947"/>
    </source>
</evidence>
<dbReference type="PANTHER" id="PTHR37418">
    <property type="entry name" value="3-KETO-5-AMINOHEXANOATE CLEAVAGE ENZYME-RELATED"/>
    <property type="match status" value="1"/>
</dbReference>
<dbReference type="EMBL" id="BSPC01000009">
    <property type="protein sequence ID" value="GLS18235.1"/>
    <property type="molecule type" value="Genomic_DNA"/>
</dbReference>
<evidence type="ECO:0000313" key="6">
    <source>
        <dbReference type="Proteomes" id="UP001156882"/>
    </source>
</evidence>
<keyword evidence="2" id="KW-0808">Transferase</keyword>
<reference evidence="6" key="1">
    <citation type="journal article" date="2019" name="Int. J. Syst. Evol. Microbiol.">
        <title>The Global Catalogue of Microorganisms (GCM) 10K type strain sequencing project: providing services to taxonomists for standard genome sequencing and annotation.</title>
        <authorList>
            <consortium name="The Broad Institute Genomics Platform"/>
            <consortium name="The Broad Institute Genome Sequencing Center for Infectious Disease"/>
            <person name="Wu L."/>
            <person name="Ma J."/>
        </authorList>
    </citation>
    <scope>NUCLEOTIDE SEQUENCE [LARGE SCALE GENOMIC DNA]</scope>
    <source>
        <strain evidence="6">NBRC 101365</strain>
    </source>
</reference>
<sequence length="268" mass="28992">MILAVAPNGGRRGKADHPALPLSPLELARTAAECLEAGAAMIHTHVRKPDGGHLLDAEAYRTTIAAIRAAVGDRLVIQITSEALGLYAPAEQRAVVQAVRPEAVSLALRELLPDGSEEIAFAGFLAWLKREEVTPQIILYTPQEARQLARLRERGMLPWEDIAVLHVLGRYTPGQISSPRDLLPFLAPGQPDFGPWSVCAFGRRETACVTTAALLGGHARVGFENNLFRPDGNIAQSNGEMVSLTRRAIEGCGLWLGSADDLRAMRRT</sequence>